<evidence type="ECO:0000259" key="6">
    <source>
        <dbReference type="Pfam" id="PF08281"/>
    </source>
</evidence>
<dbReference type="InterPro" id="IPR036388">
    <property type="entry name" value="WH-like_DNA-bd_sf"/>
</dbReference>
<evidence type="ECO:0000313" key="7">
    <source>
        <dbReference type="EMBL" id="SFZ89496.1"/>
    </source>
</evidence>
<dbReference type="SUPFAM" id="SSF88659">
    <property type="entry name" value="Sigma3 and sigma4 domains of RNA polymerase sigma factors"/>
    <property type="match status" value="1"/>
</dbReference>
<dbReference type="AlphaFoldDB" id="A0A1K2IB14"/>
<sequence length="196" mass="22853">METQLTAFDEIWKNHKAYLFNFIKTKIDDQYVADDILQEVSIKLNDSLIRNVEIKNYKAWLFQVTRNTIADYYRSHKMNTISKVNEVVSDDNSRACICDLSGFVIKEYLPEKYGKPLYLSDIEQIPQQEIAETLNLSLSATKSRIQRGRAKLKDMVSECISISYNNRGQISDFHLKKGCELPQELKNEMDRINLFP</sequence>
<keyword evidence="4" id="KW-0804">Transcription</keyword>
<evidence type="ECO:0000256" key="1">
    <source>
        <dbReference type="ARBA" id="ARBA00010641"/>
    </source>
</evidence>
<dbReference type="InterPro" id="IPR013249">
    <property type="entry name" value="RNA_pol_sigma70_r4_t2"/>
</dbReference>
<keyword evidence="2" id="KW-0805">Transcription regulation</keyword>
<dbReference type="Pfam" id="PF08281">
    <property type="entry name" value="Sigma70_r4_2"/>
    <property type="match status" value="1"/>
</dbReference>
<evidence type="ECO:0000256" key="4">
    <source>
        <dbReference type="ARBA" id="ARBA00023163"/>
    </source>
</evidence>
<evidence type="ECO:0000259" key="5">
    <source>
        <dbReference type="Pfam" id="PF04542"/>
    </source>
</evidence>
<dbReference type="GO" id="GO:0006352">
    <property type="term" value="P:DNA-templated transcription initiation"/>
    <property type="evidence" value="ECO:0007669"/>
    <property type="project" value="InterPro"/>
</dbReference>
<dbReference type="RefSeq" id="WP_072399970.1">
    <property type="nucleotide sequence ID" value="NZ_FPKV01000001.1"/>
</dbReference>
<dbReference type="PANTHER" id="PTHR43133">
    <property type="entry name" value="RNA POLYMERASE ECF-TYPE SIGMA FACTO"/>
    <property type="match status" value="1"/>
</dbReference>
<evidence type="ECO:0000256" key="2">
    <source>
        <dbReference type="ARBA" id="ARBA00023015"/>
    </source>
</evidence>
<dbReference type="PANTHER" id="PTHR43133:SF62">
    <property type="entry name" value="RNA POLYMERASE SIGMA FACTOR SIGZ"/>
    <property type="match status" value="1"/>
</dbReference>
<feature type="domain" description="RNA polymerase sigma-70 region 2" evidence="5">
    <location>
        <begin position="13"/>
        <end position="77"/>
    </location>
</feature>
<dbReference type="OrthoDB" id="9795666at2"/>
<dbReference type="InterPro" id="IPR007627">
    <property type="entry name" value="RNA_pol_sigma70_r2"/>
</dbReference>
<feature type="domain" description="RNA polymerase sigma factor 70 region 4 type 2" evidence="6">
    <location>
        <begin position="108"/>
        <end position="152"/>
    </location>
</feature>
<proteinExistence type="inferred from homology"/>
<dbReference type="Gene3D" id="1.10.1740.10">
    <property type="match status" value="1"/>
</dbReference>
<dbReference type="InterPro" id="IPR013325">
    <property type="entry name" value="RNA_pol_sigma_r2"/>
</dbReference>
<gene>
    <name evidence="7" type="ORF">SAMN05428642_101333</name>
</gene>
<evidence type="ECO:0000313" key="8">
    <source>
        <dbReference type="Proteomes" id="UP000182544"/>
    </source>
</evidence>
<name>A0A1K2IB14_9FLAO</name>
<dbReference type="CDD" id="cd06171">
    <property type="entry name" value="Sigma70_r4"/>
    <property type="match status" value="1"/>
</dbReference>
<dbReference type="Proteomes" id="UP000182544">
    <property type="component" value="Unassembled WGS sequence"/>
</dbReference>
<keyword evidence="8" id="KW-1185">Reference proteome</keyword>
<keyword evidence="3" id="KW-0731">Sigma factor</keyword>
<dbReference type="Pfam" id="PF04542">
    <property type="entry name" value="Sigma70_r2"/>
    <property type="match status" value="1"/>
</dbReference>
<dbReference type="SUPFAM" id="SSF88946">
    <property type="entry name" value="Sigma2 domain of RNA polymerase sigma factors"/>
    <property type="match status" value="1"/>
</dbReference>
<dbReference type="InterPro" id="IPR013324">
    <property type="entry name" value="RNA_pol_sigma_r3/r4-like"/>
</dbReference>
<organism evidence="7 8">
    <name type="scientific">Flaviramulus basaltis</name>
    <dbReference type="NCBI Taxonomy" id="369401"/>
    <lineage>
        <taxon>Bacteria</taxon>
        <taxon>Pseudomonadati</taxon>
        <taxon>Bacteroidota</taxon>
        <taxon>Flavobacteriia</taxon>
        <taxon>Flavobacteriales</taxon>
        <taxon>Flavobacteriaceae</taxon>
        <taxon>Flaviramulus</taxon>
    </lineage>
</organism>
<dbReference type="GO" id="GO:0003677">
    <property type="term" value="F:DNA binding"/>
    <property type="evidence" value="ECO:0007669"/>
    <property type="project" value="InterPro"/>
</dbReference>
<comment type="similarity">
    <text evidence="1">Belongs to the sigma-70 factor family. ECF subfamily.</text>
</comment>
<dbReference type="Gene3D" id="1.10.10.10">
    <property type="entry name" value="Winged helix-like DNA-binding domain superfamily/Winged helix DNA-binding domain"/>
    <property type="match status" value="1"/>
</dbReference>
<dbReference type="EMBL" id="FPKV01000001">
    <property type="protein sequence ID" value="SFZ89496.1"/>
    <property type="molecule type" value="Genomic_DNA"/>
</dbReference>
<dbReference type="STRING" id="369401.SAMN05428642_101333"/>
<accession>A0A1K2IB14</accession>
<reference evidence="7 8" key="1">
    <citation type="submission" date="2016-10" db="EMBL/GenBank/DDBJ databases">
        <authorList>
            <person name="de Groot N.N."/>
        </authorList>
    </citation>
    <scope>NUCLEOTIDE SEQUENCE [LARGE SCALE GENOMIC DNA]</scope>
    <source>
        <strain evidence="7 8">DSM 18180</strain>
    </source>
</reference>
<dbReference type="InterPro" id="IPR039425">
    <property type="entry name" value="RNA_pol_sigma-70-like"/>
</dbReference>
<evidence type="ECO:0000256" key="3">
    <source>
        <dbReference type="ARBA" id="ARBA00023082"/>
    </source>
</evidence>
<dbReference type="GO" id="GO:0016987">
    <property type="term" value="F:sigma factor activity"/>
    <property type="evidence" value="ECO:0007669"/>
    <property type="project" value="UniProtKB-KW"/>
</dbReference>
<protein>
    <submittedName>
        <fullName evidence="7">RNA polymerase sigma-70 factor, ECF subfamily</fullName>
    </submittedName>
</protein>